<organism evidence="1 2">
    <name type="scientific">Paenibacillus peoriae</name>
    <dbReference type="NCBI Taxonomy" id="59893"/>
    <lineage>
        <taxon>Bacteria</taxon>
        <taxon>Bacillati</taxon>
        <taxon>Bacillota</taxon>
        <taxon>Bacilli</taxon>
        <taxon>Bacillales</taxon>
        <taxon>Paenibacillaceae</taxon>
        <taxon>Paenibacillus</taxon>
    </lineage>
</organism>
<evidence type="ECO:0000313" key="2">
    <source>
        <dbReference type="Proteomes" id="UP000516384"/>
    </source>
</evidence>
<gene>
    <name evidence="1" type="ORF">IAQ67_26245</name>
</gene>
<sequence>MEQKRFKDEHGYKYDFAAVIRRGEQVAVHCPRCQSQAFISRSKKECYYVVRCSHCYYTYQQPESYTFYARGVCNHCERYFNIEIHDDRTKLHKNTNIICPHCETRNQVPVHRVQSREWHTDVIKNGKDPIFQLQLYFIDYYRGKPVWALNRIHLNYLLSYISAELREKPTPGMMRTASHSIPKYIKDAKNRQAILKILQKLQHKPAAKRGAPIHEHTNF</sequence>
<dbReference type="EMBL" id="CP061172">
    <property type="protein sequence ID" value="QNR67215.1"/>
    <property type="molecule type" value="Genomic_DNA"/>
</dbReference>
<evidence type="ECO:0000313" key="1">
    <source>
        <dbReference type="EMBL" id="QNR67215.1"/>
    </source>
</evidence>
<dbReference type="Proteomes" id="UP000516384">
    <property type="component" value="Chromosome"/>
</dbReference>
<protein>
    <submittedName>
        <fullName evidence="1">Uncharacterized protein</fullName>
    </submittedName>
</protein>
<dbReference type="RefSeq" id="WP_190298158.1">
    <property type="nucleotide sequence ID" value="NZ_CP061172.1"/>
</dbReference>
<accession>A0A7H0Y807</accession>
<proteinExistence type="predicted"/>
<reference evidence="1 2" key="1">
    <citation type="submission" date="2020-09" db="EMBL/GenBank/DDBJ databases">
        <title>Characterization of Paenibacillus peoriae strain ZF390 with broad-spectrum antimicrobial activity as a potential biocontrol agent.</title>
        <authorList>
            <person name="Li L."/>
            <person name="Zhao Y."/>
            <person name="Li B."/>
            <person name="Xie X."/>
        </authorList>
    </citation>
    <scope>NUCLEOTIDE SEQUENCE [LARGE SCALE GENOMIC DNA]</scope>
    <source>
        <strain evidence="1 2">ZF390</strain>
    </source>
</reference>
<dbReference type="AlphaFoldDB" id="A0A7H0Y807"/>
<name>A0A7H0Y807_9BACL</name>